<reference evidence="3 4" key="1">
    <citation type="submission" date="2019-10" db="EMBL/GenBank/DDBJ databases">
        <title>Streptomyces tenebrisbrunneis sp.nov., an endogenous actinomycete isolated from of Lycium ruthenicum.</title>
        <authorList>
            <person name="Ma L."/>
        </authorList>
    </citation>
    <scope>NUCLEOTIDE SEQUENCE [LARGE SCALE GENOMIC DNA]</scope>
    <source>
        <strain evidence="3 4">TRM 66187</strain>
    </source>
</reference>
<dbReference type="Pfam" id="PF04230">
    <property type="entry name" value="PS_pyruv_trans"/>
    <property type="match status" value="1"/>
</dbReference>
<evidence type="ECO:0000259" key="2">
    <source>
        <dbReference type="Pfam" id="PF04230"/>
    </source>
</evidence>
<sequence length="470" mass="52040">MKRILLRSGKSPFEVVSREQAIQRNVIATNSGNLLFSDAAHKILLTDGTEVESNRMRVNPSEAARINEEYDAFVVPLANAFRPSFETQLNKLSAFIEKLDIPVVVLGVGAQTGLGYSAERLRPLEASVKRFVGAVLDRSASIGVRGEFTEKYVRDLGFRDVEVIGCPSMFMNGDTFEITKRTETLTAESRISVNVSAAAAKISDVGGLMRHAYDLHPDLIYVAQNLTDAELLLWGDLSEAEGRSGSMPLQSSHPFFRDDKVRLFIDPATWLDELRGRDFSFGTRIHGNIAALLAGTPAVVLAHDSRTLELCRYFDIPHRSVKDVHAGTDPAELYEAADFGKLREGHRERFDRFMSFLDRNGLENTFAHGDGGAAYDARVASLDLPPALRAWDGSPDGLLGYRISRLRQEVKRARSEQSALNERLEKVSKENAALARRLAALEGAGGGTSPYRRARRAVGRRVRQVRKRLG</sequence>
<organism evidence="3 4">
    <name type="scientific">Streptomyces lycii</name>
    <dbReference type="NCBI Taxonomy" id="2654337"/>
    <lineage>
        <taxon>Bacteria</taxon>
        <taxon>Bacillati</taxon>
        <taxon>Actinomycetota</taxon>
        <taxon>Actinomycetes</taxon>
        <taxon>Kitasatosporales</taxon>
        <taxon>Streptomycetaceae</taxon>
        <taxon>Streptomyces</taxon>
    </lineage>
</organism>
<dbReference type="Proteomes" id="UP000621266">
    <property type="component" value="Unassembled WGS sequence"/>
</dbReference>
<proteinExistence type="predicted"/>
<evidence type="ECO:0000313" key="3">
    <source>
        <dbReference type="EMBL" id="KAF4409557.1"/>
    </source>
</evidence>
<keyword evidence="4" id="KW-1185">Reference proteome</keyword>
<dbReference type="EMBL" id="WHPN01000205">
    <property type="protein sequence ID" value="KAF4409557.1"/>
    <property type="molecule type" value="Genomic_DNA"/>
</dbReference>
<evidence type="ECO:0000256" key="1">
    <source>
        <dbReference type="SAM" id="Coils"/>
    </source>
</evidence>
<dbReference type="RefSeq" id="WP_098751873.1">
    <property type="nucleotide sequence ID" value="NZ_WHPN01000205.1"/>
</dbReference>
<dbReference type="GO" id="GO:0016740">
    <property type="term" value="F:transferase activity"/>
    <property type="evidence" value="ECO:0007669"/>
    <property type="project" value="UniProtKB-KW"/>
</dbReference>
<comment type="caution">
    <text evidence="3">The sequence shown here is derived from an EMBL/GenBank/DDBJ whole genome shotgun (WGS) entry which is preliminary data.</text>
</comment>
<feature type="domain" description="Polysaccharide pyruvyl transferase" evidence="2">
    <location>
        <begin position="30"/>
        <end position="305"/>
    </location>
</feature>
<keyword evidence="1" id="KW-0175">Coiled coil</keyword>
<name>A0ABQ7FKS5_9ACTN</name>
<gene>
    <name evidence="3" type="ORF">GCU69_08355</name>
</gene>
<protein>
    <submittedName>
        <fullName evidence="3">Polysaccharide pyruvyl transferase family protein</fullName>
    </submittedName>
</protein>
<dbReference type="InterPro" id="IPR007345">
    <property type="entry name" value="Polysacch_pyruvyl_Trfase"/>
</dbReference>
<keyword evidence="3" id="KW-0808">Transferase</keyword>
<accession>A0ABQ7FKS5</accession>
<evidence type="ECO:0000313" key="4">
    <source>
        <dbReference type="Proteomes" id="UP000621266"/>
    </source>
</evidence>
<feature type="coiled-coil region" evidence="1">
    <location>
        <begin position="403"/>
        <end position="444"/>
    </location>
</feature>